<dbReference type="EMBL" id="CAUYUJ010020270">
    <property type="protein sequence ID" value="CAK0897020.1"/>
    <property type="molecule type" value="Genomic_DNA"/>
</dbReference>
<keyword evidence="2" id="KW-1185">Reference proteome</keyword>
<organism evidence="1 2">
    <name type="scientific">Prorocentrum cordatum</name>
    <dbReference type="NCBI Taxonomy" id="2364126"/>
    <lineage>
        <taxon>Eukaryota</taxon>
        <taxon>Sar</taxon>
        <taxon>Alveolata</taxon>
        <taxon>Dinophyceae</taxon>
        <taxon>Prorocentrales</taxon>
        <taxon>Prorocentraceae</taxon>
        <taxon>Prorocentrum</taxon>
    </lineage>
</organism>
<dbReference type="Proteomes" id="UP001189429">
    <property type="component" value="Unassembled WGS sequence"/>
</dbReference>
<reference evidence="1" key="1">
    <citation type="submission" date="2023-10" db="EMBL/GenBank/DDBJ databases">
        <authorList>
            <person name="Chen Y."/>
            <person name="Shah S."/>
            <person name="Dougan E. K."/>
            <person name="Thang M."/>
            <person name="Chan C."/>
        </authorList>
    </citation>
    <scope>NUCLEOTIDE SEQUENCE [LARGE SCALE GENOMIC DNA]</scope>
</reference>
<evidence type="ECO:0000313" key="2">
    <source>
        <dbReference type="Proteomes" id="UP001189429"/>
    </source>
</evidence>
<comment type="caution">
    <text evidence="1">The sequence shown here is derived from an EMBL/GenBank/DDBJ whole genome shotgun (WGS) entry which is preliminary data.</text>
</comment>
<feature type="non-terminal residue" evidence="1">
    <location>
        <position position="230"/>
    </location>
</feature>
<accession>A0ABN9XDE5</accession>
<sequence length="230" mass="24625">MPLEVCSRLRLGTRRLLVADKDKARAAAPAASAAPTPLLLGTWGHLGLSQAGWGFGGGSSSFGGATPAAAGYLAPPRYDGREMARVGGGALAPQWSAIPNMGGQEAGSFSGEATQHIPTAGLNHEVMFKDLAAMGQQKERDHDKAAELYEIARTRVDQEQIERKIDLTTAQQLDDEAMWGLGDAYASGGRLTLAFNTFSILKERYDGLQKKKAQQRWADVAFMLGCALYK</sequence>
<gene>
    <name evidence="1" type="ORF">PCOR1329_LOCUS75318</name>
</gene>
<proteinExistence type="predicted"/>
<name>A0ABN9XDE5_9DINO</name>
<evidence type="ECO:0000313" key="1">
    <source>
        <dbReference type="EMBL" id="CAK0897020.1"/>
    </source>
</evidence>
<protein>
    <submittedName>
        <fullName evidence="1">Uncharacterized protein</fullName>
    </submittedName>
</protein>